<evidence type="ECO:0000313" key="3">
    <source>
        <dbReference type="EMBL" id="ORX73112.1"/>
    </source>
</evidence>
<feature type="region of interest" description="Disordered" evidence="1">
    <location>
        <begin position="68"/>
        <end position="87"/>
    </location>
</feature>
<feature type="non-terminal residue" evidence="3">
    <location>
        <position position="337"/>
    </location>
</feature>
<gene>
    <name evidence="3" type="ORF">DL89DRAFT_265247</name>
</gene>
<organism evidence="3 4">
    <name type="scientific">Linderina pennispora</name>
    <dbReference type="NCBI Taxonomy" id="61395"/>
    <lineage>
        <taxon>Eukaryota</taxon>
        <taxon>Fungi</taxon>
        <taxon>Fungi incertae sedis</taxon>
        <taxon>Zoopagomycota</taxon>
        <taxon>Kickxellomycotina</taxon>
        <taxon>Kickxellomycetes</taxon>
        <taxon>Kickxellales</taxon>
        <taxon>Kickxellaceae</taxon>
        <taxon>Linderina</taxon>
    </lineage>
</organism>
<evidence type="ECO:0000256" key="1">
    <source>
        <dbReference type="SAM" id="MobiDB-lite"/>
    </source>
</evidence>
<comment type="caution">
    <text evidence="3">The sequence shown here is derived from an EMBL/GenBank/DDBJ whole genome shotgun (WGS) entry which is preliminary data.</text>
</comment>
<evidence type="ECO:0000256" key="2">
    <source>
        <dbReference type="SAM" id="Phobius"/>
    </source>
</evidence>
<feature type="transmembrane region" description="Helical" evidence="2">
    <location>
        <begin position="157"/>
        <end position="175"/>
    </location>
</feature>
<proteinExistence type="predicted"/>
<keyword evidence="4" id="KW-1185">Reference proteome</keyword>
<feature type="compositionally biased region" description="Polar residues" evidence="1">
    <location>
        <begin position="225"/>
        <end position="235"/>
    </location>
</feature>
<evidence type="ECO:0000313" key="4">
    <source>
        <dbReference type="Proteomes" id="UP000193922"/>
    </source>
</evidence>
<dbReference type="EMBL" id="MCFD01000002">
    <property type="protein sequence ID" value="ORX73112.1"/>
    <property type="molecule type" value="Genomic_DNA"/>
</dbReference>
<dbReference type="RefSeq" id="XP_040746452.1">
    <property type="nucleotide sequence ID" value="XM_040886579.1"/>
</dbReference>
<protein>
    <submittedName>
        <fullName evidence="3">Uncharacterized protein</fullName>
    </submittedName>
</protein>
<dbReference type="Proteomes" id="UP000193922">
    <property type="component" value="Unassembled WGS sequence"/>
</dbReference>
<feature type="compositionally biased region" description="Polar residues" evidence="1">
    <location>
        <begin position="246"/>
        <end position="256"/>
    </location>
</feature>
<dbReference type="GeneID" id="63803227"/>
<feature type="region of interest" description="Disordered" evidence="1">
    <location>
        <begin position="303"/>
        <end position="337"/>
    </location>
</feature>
<dbReference type="OrthoDB" id="5567622at2759"/>
<feature type="compositionally biased region" description="Pro residues" evidence="1">
    <location>
        <begin position="326"/>
        <end position="337"/>
    </location>
</feature>
<feature type="region of interest" description="Disordered" evidence="1">
    <location>
        <begin position="20"/>
        <end position="41"/>
    </location>
</feature>
<accession>A0A1Y1WI10</accession>
<keyword evidence="2" id="KW-0812">Transmembrane</keyword>
<keyword evidence="2" id="KW-1133">Transmembrane helix</keyword>
<dbReference type="AlphaFoldDB" id="A0A1Y1WI10"/>
<keyword evidence="2" id="KW-0472">Membrane</keyword>
<name>A0A1Y1WI10_9FUNG</name>
<feature type="region of interest" description="Disordered" evidence="1">
    <location>
        <begin position="192"/>
        <end position="280"/>
    </location>
</feature>
<sequence>MQSGVNADVHFQPDFVDHQWDRTTSSLDPGPTHGTASKADGHHRFVPYKLNPNRVSIITTDYLGQTPLPTAVPSSESGDGNDGDKAVSCPDNDYPCHKKVMEVPSFYETSSTPTTDADAYPIYLAPTPSSNLRGGPGPISPAPSYDSNNRRTLPLKIAIPGGAIITIAFFIAWFLRRRRRRRIALVQQHVDNGNDNNESAFDSADQLPPPFNRRGQRRGPEMLQITRQTNHTAASISPVEAAHTASRWSTQTSIASSAPLLTARSPSEVPSPPPVRQTRGLSMYSDLPHEELPPYIDPLIEAMGRGENSAGRTSRRSVVTRSMLVSPPPYQAIETPP</sequence>
<reference evidence="3 4" key="1">
    <citation type="submission" date="2016-07" db="EMBL/GenBank/DDBJ databases">
        <title>Pervasive Adenine N6-methylation of Active Genes in Fungi.</title>
        <authorList>
            <consortium name="DOE Joint Genome Institute"/>
            <person name="Mondo S.J."/>
            <person name="Dannebaum R.O."/>
            <person name="Kuo R.C."/>
            <person name="Labutti K."/>
            <person name="Haridas S."/>
            <person name="Kuo A."/>
            <person name="Salamov A."/>
            <person name="Ahrendt S.R."/>
            <person name="Lipzen A."/>
            <person name="Sullivan W."/>
            <person name="Andreopoulos W.B."/>
            <person name="Clum A."/>
            <person name="Lindquist E."/>
            <person name="Daum C."/>
            <person name="Ramamoorthy G.K."/>
            <person name="Gryganskyi A."/>
            <person name="Culley D."/>
            <person name="Magnuson J.K."/>
            <person name="James T.Y."/>
            <person name="O'Malley M.A."/>
            <person name="Stajich J.E."/>
            <person name="Spatafora J.W."/>
            <person name="Visel A."/>
            <person name="Grigoriev I.V."/>
        </authorList>
    </citation>
    <scope>NUCLEOTIDE SEQUENCE [LARGE SCALE GENOMIC DNA]</scope>
    <source>
        <strain evidence="3 4">ATCC 12442</strain>
    </source>
</reference>